<gene>
    <name evidence="1" type="ORF">EV690_1108</name>
</gene>
<sequence>MTWTPTNNQLVMAMDSETVDKQLAYIPLAGETISAYQWMITPAQSVFTVTCNVASGVHLTADALSGLFHPDYLRYRDGKQLLEVSRWEALPAGMDLYDFHPTRDGQRDYILTVTAQIHFIDSLTGSEQDYEKQQSWTMTVRHDYSSGRALLEEYFNASSHT</sequence>
<keyword evidence="2" id="KW-1185">Reference proteome</keyword>
<organism evidence="1 2">
    <name type="scientific">Celerinatantimonas diazotrophica</name>
    <dbReference type="NCBI Taxonomy" id="412034"/>
    <lineage>
        <taxon>Bacteria</taxon>
        <taxon>Pseudomonadati</taxon>
        <taxon>Pseudomonadota</taxon>
        <taxon>Gammaproteobacteria</taxon>
        <taxon>Celerinatantimonadaceae</taxon>
        <taxon>Celerinatantimonas</taxon>
    </lineage>
</organism>
<dbReference type="Proteomes" id="UP000295565">
    <property type="component" value="Unassembled WGS sequence"/>
</dbReference>
<evidence type="ECO:0000313" key="2">
    <source>
        <dbReference type="Proteomes" id="UP000295565"/>
    </source>
</evidence>
<proteinExistence type="predicted"/>
<evidence type="ECO:0000313" key="1">
    <source>
        <dbReference type="EMBL" id="TCK58949.1"/>
    </source>
</evidence>
<protein>
    <submittedName>
        <fullName evidence="1">Uncharacterized protein</fullName>
    </submittedName>
</protein>
<accession>A0A4R1K7B3</accession>
<comment type="caution">
    <text evidence="1">The sequence shown here is derived from an EMBL/GenBank/DDBJ whole genome shotgun (WGS) entry which is preliminary data.</text>
</comment>
<reference evidence="1 2" key="1">
    <citation type="submission" date="2019-03" db="EMBL/GenBank/DDBJ databases">
        <title>Genomic Encyclopedia of Type Strains, Phase IV (KMG-IV): sequencing the most valuable type-strain genomes for metagenomic binning, comparative biology and taxonomic classification.</title>
        <authorList>
            <person name="Goeker M."/>
        </authorList>
    </citation>
    <scope>NUCLEOTIDE SEQUENCE [LARGE SCALE GENOMIC DNA]</scope>
    <source>
        <strain evidence="1 2">DSM 18577</strain>
    </source>
</reference>
<name>A0A4R1K7B3_9GAMM</name>
<dbReference type="AlphaFoldDB" id="A0A4R1K7B3"/>
<dbReference type="EMBL" id="SMGD01000011">
    <property type="protein sequence ID" value="TCK58949.1"/>
    <property type="molecule type" value="Genomic_DNA"/>
</dbReference>